<dbReference type="GO" id="GO:0003677">
    <property type="term" value="F:DNA binding"/>
    <property type="evidence" value="ECO:0007669"/>
    <property type="project" value="InterPro"/>
</dbReference>
<dbReference type="Gene3D" id="3.40.50.150">
    <property type="entry name" value="Vaccinia Virus protein VP39"/>
    <property type="match status" value="1"/>
</dbReference>
<feature type="domain" description="DNA methylase N-4/N-6" evidence="6">
    <location>
        <begin position="174"/>
        <end position="423"/>
    </location>
</feature>
<evidence type="ECO:0000256" key="4">
    <source>
        <dbReference type="ARBA" id="ARBA00022691"/>
    </source>
</evidence>
<reference evidence="7 8" key="1">
    <citation type="journal article" date="2017" name="ISME J.">
        <title>Potential for microbial H2 and metal transformations associated with novel bacteria and archaea in deep terrestrial subsurface sediments.</title>
        <authorList>
            <person name="Hernsdorf A.W."/>
            <person name="Amano Y."/>
            <person name="Miyakawa K."/>
            <person name="Ise K."/>
            <person name="Suzuki Y."/>
            <person name="Anantharaman K."/>
            <person name="Probst A."/>
            <person name="Burstein D."/>
            <person name="Thomas B.C."/>
            <person name="Banfield J.F."/>
        </authorList>
    </citation>
    <scope>NUCLEOTIDE SEQUENCE [LARGE SCALE GENOMIC DNA]</scope>
    <source>
        <strain evidence="7">HGW-Actinobacteria-3</strain>
    </source>
</reference>
<feature type="region of interest" description="Disordered" evidence="5">
    <location>
        <begin position="45"/>
        <end position="101"/>
    </location>
</feature>
<dbReference type="InterPro" id="IPR002295">
    <property type="entry name" value="N4/N6-MTase_EcoPI_Mod-like"/>
</dbReference>
<name>A0A2N3G4X9_9ACTN</name>
<comment type="caution">
    <text evidence="7">The sequence shown here is derived from an EMBL/GenBank/DDBJ whole genome shotgun (WGS) entry which is preliminary data.</text>
</comment>
<keyword evidence="3" id="KW-0808">Transferase</keyword>
<dbReference type="EMBL" id="PHEX01000056">
    <property type="protein sequence ID" value="PKQ27766.1"/>
    <property type="molecule type" value="Genomic_DNA"/>
</dbReference>
<gene>
    <name evidence="7" type="ORF">CVT63_06290</name>
</gene>
<evidence type="ECO:0000256" key="5">
    <source>
        <dbReference type="SAM" id="MobiDB-lite"/>
    </source>
</evidence>
<evidence type="ECO:0000256" key="3">
    <source>
        <dbReference type="ARBA" id="ARBA00022679"/>
    </source>
</evidence>
<dbReference type="InterPro" id="IPR002052">
    <property type="entry name" value="DNA_methylase_N6_adenine_CS"/>
</dbReference>
<keyword evidence="4" id="KW-0949">S-adenosyl-L-methionine</keyword>
<dbReference type="Proteomes" id="UP000233654">
    <property type="component" value="Unassembled WGS sequence"/>
</dbReference>
<proteinExistence type="inferred from homology"/>
<dbReference type="SUPFAM" id="SSF53335">
    <property type="entry name" value="S-adenosyl-L-methionine-dependent methyltransferases"/>
    <property type="match status" value="1"/>
</dbReference>
<protein>
    <recommendedName>
        <fullName evidence="6">DNA methylase N-4/N-6 domain-containing protein</fullName>
    </recommendedName>
</protein>
<dbReference type="InterPro" id="IPR029063">
    <property type="entry name" value="SAM-dependent_MTases_sf"/>
</dbReference>
<sequence length="693" mass="79323">MQPTQRAARLKPAACSADASGASPNKRLEPALRFIEGRTPLIRRLVSRPRTRDATDEGNDVMAQRNNEEDKPMTGPVKGDFIAPPEVEERDERADALPAQEEFWRPPTRFGSVPVEKEPLGWDRRRGFRKLYPAVYLPFQVVERVSFGHPELEPNRLFWGDNVHVMRQLPTESIDLIYIDPPFFSGRQYNVIFGDQNELRSFSDIWEGGMPGYLIWLNARLYEMKRLLKKTGSIYVHCDHHASHYIKAELDKIFGHQSFRNEIVWRYSIGGRSRSTFPRKHDIIFWYTKSRSDWTFNGDAVKTPYQANPKTLGGVKRIDENGRPYRETWGTGSKKIYRYYLDEGKLPEDVWDLESINSNSPERIGYPTQKPEPLTERIILASSNEGDVVADFFCGGGTTAAVAQRLGRRWTACDQSRVAVAITADRLARGAEQLLLDHVTTPIPDFTIEHWGVYEARRLADAPLDQFRAFVLRAFGAVVEEREEGIHGYKGAIPVWVGEPDQKKAVTAADVQAFANAMRKTLRYKQDNLRDGIMLAWAFRPDALEAAERLRRLEQTDLNFIRLDMIRIDSPRFREHVTGLSTQNADYENFLTFVQPPKVEVGHKRIAPRTYKFDVSETAVMNTGAKIINVQWDFDYDKRFTSTPGYSFARTGKKEVALQTQYEFPTVGRKRIACKVQDDMGGEGLWTGEIEVS</sequence>
<dbReference type="GO" id="GO:0032259">
    <property type="term" value="P:methylation"/>
    <property type="evidence" value="ECO:0007669"/>
    <property type="project" value="UniProtKB-KW"/>
</dbReference>
<dbReference type="Pfam" id="PF01555">
    <property type="entry name" value="N6_N4_Mtase"/>
    <property type="match status" value="1"/>
</dbReference>
<dbReference type="AlphaFoldDB" id="A0A2N3G4X9"/>
<evidence type="ECO:0000313" key="8">
    <source>
        <dbReference type="Proteomes" id="UP000233654"/>
    </source>
</evidence>
<dbReference type="PRINTS" id="PR00506">
    <property type="entry name" value="D21N6MTFRASE"/>
</dbReference>
<dbReference type="InterPro" id="IPR002941">
    <property type="entry name" value="DNA_methylase_N4/N6"/>
</dbReference>
<dbReference type="PROSITE" id="PS00092">
    <property type="entry name" value="N6_MTASE"/>
    <property type="match status" value="1"/>
</dbReference>
<keyword evidence="2" id="KW-0489">Methyltransferase</keyword>
<feature type="region of interest" description="Disordered" evidence="5">
    <location>
        <begin position="1"/>
        <end position="28"/>
    </location>
</feature>
<evidence type="ECO:0000256" key="2">
    <source>
        <dbReference type="ARBA" id="ARBA00022603"/>
    </source>
</evidence>
<organism evidence="7 8">
    <name type="scientific">Candidatus Anoxymicrobium japonicum</name>
    <dbReference type="NCBI Taxonomy" id="2013648"/>
    <lineage>
        <taxon>Bacteria</taxon>
        <taxon>Bacillati</taxon>
        <taxon>Actinomycetota</taxon>
        <taxon>Candidatus Geothermincolia</taxon>
        <taxon>Candidatus Geothermincolales</taxon>
        <taxon>Candidatus Anoxymicrobiaceae</taxon>
        <taxon>Candidatus Anoxymicrobium</taxon>
    </lineage>
</organism>
<evidence type="ECO:0000313" key="7">
    <source>
        <dbReference type="EMBL" id="PKQ27766.1"/>
    </source>
</evidence>
<accession>A0A2N3G4X9</accession>
<evidence type="ECO:0000259" key="6">
    <source>
        <dbReference type="Pfam" id="PF01555"/>
    </source>
</evidence>
<dbReference type="GO" id="GO:0008170">
    <property type="term" value="F:N-methyltransferase activity"/>
    <property type="evidence" value="ECO:0007669"/>
    <property type="project" value="InterPro"/>
</dbReference>
<comment type="similarity">
    <text evidence="1">Belongs to the N(4)/N(6)-methyltransferase family.</text>
</comment>
<evidence type="ECO:0000256" key="1">
    <source>
        <dbReference type="ARBA" id="ARBA00006594"/>
    </source>
</evidence>